<evidence type="ECO:0000313" key="3">
    <source>
        <dbReference type="Proteomes" id="UP001066276"/>
    </source>
</evidence>
<evidence type="ECO:0000313" key="2">
    <source>
        <dbReference type="EMBL" id="KAJ1098226.1"/>
    </source>
</evidence>
<keyword evidence="3" id="KW-1185">Reference proteome</keyword>
<feature type="compositionally biased region" description="Low complexity" evidence="1">
    <location>
        <begin position="22"/>
        <end position="39"/>
    </location>
</feature>
<evidence type="ECO:0000256" key="1">
    <source>
        <dbReference type="SAM" id="MobiDB-lite"/>
    </source>
</evidence>
<dbReference type="AlphaFoldDB" id="A0AAV7M342"/>
<name>A0AAV7M342_PLEWA</name>
<sequence>MGGQDGSVRGCVIRAPPPGPSPATARPRAPSGGAAPAAGGRREAAWVQPGDRPGAWRPERRFGPRPRSSAAGAATGSCGSGSRRTGGNEPVGPFRARA</sequence>
<feature type="region of interest" description="Disordered" evidence="1">
    <location>
        <begin position="1"/>
        <end position="98"/>
    </location>
</feature>
<dbReference type="Proteomes" id="UP001066276">
    <property type="component" value="Chromosome 10"/>
</dbReference>
<protein>
    <submittedName>
        <fullName evidence="2">Uncharacterized protein</fullName>
    </submittedName>
</protein>
<reference evidence="2" key="1">
    <citation type="journal article" date="2022" name="bioRxiv">
        <title>Sequencing and chromosome-scale assembly of the giantPleurodeles waltlgenome.</title>
        <authorList>
            <person name="Brown T."/>
            <person name="Elewa A."/>
            <person name="Iarovenko S."/>
            <person name="Subramanian E."/>
            <person name="Araus A.J."/>
            <person name="Petzold A."/>
            <person name="Susuki M."/>
            <person name="Suzuki K.-i.T."/>
            <person name="Hayashi T."/>
            <person name="Toyoda A."/>
            <person name="Oliveira C."/>
            <person name="Osipova E."/>
            <person name="Leigh N.D."/>
            <person name="Simon A."/>
            <person name="Yun M.H."/>
        </authorList>
    </citation>
    <scope>NUCLEOTIDE SEQUENCE</scope>
    <source>
        <strain evidence="2">20211129_DDA</strain>
        <tissue evidence="2">Liver</tissue>
    </source>
</reference>
<comment type="caution">
    <text evidence="2">The sequence shown here is derived from an EMBL/GenBank/DDBJ whole genome shotgun (WGS) entry which is preliminary data.</text>
</comment>
<organism evidence="2 3">
    <name type="scientific">Pleurodeles waltl</name>
    <name type="common">Iberian ribbed newt</name>
    <dbReference type="NCBI Taxonomy" id="8319"/>
    <lineage>
        <taxon>Eukaryota</taxon>
        <taxon>Metazoa</taxon>
        <taxon>Chordata</taxon>
        <taxon>Craniata</taxon>
        <taxon>Vertebrata</taxon>
        <taxon>Euteleostomi</taxon>
        <taxon>Amphibia</taxon>
        <taxon>Batrachia</taxon>
        <taxon>Caudata</taxon>
        <taxon>Salamandroidea</taxon>
        <taxon>Salamandridae</taxon>
        <taxon>Pleurodelinae</taxon>
        <taxon>Pleurodeles</taxon>
    </lineage>
</organism>
<gene>
    <name evidence="2" type="ORF">NDU88_003342</name>
</gene>
<proteinExistence type="predicted"/>
<feature type="compositionally biased region" description="Low complexity" evidence="1">
    <location>
        <begin position="65"/>
        <end position="87"/>
    </location>
</feature>
<accession>A0AAV7M342</accession>
<dbReference type="EMBL" id="JANPWB010000014">
    <property type="protein sequence ID" value="KAJ1098226.1"/>
    <property type="molecule type" value="Genomic_DNA"/>
</dbReference>